<dbReference type="PANTHER" id="PTHR35561">
    <property type="entry name" value="RNA 2',3'-CYCLIC PHOSPHODIESTERASE"/>
    <property type="match status" value="1"/>
</dbReference>
<dbReference type="EMBL" id="CP098827">
    <property type="protein sequence ID" value="XBO71078.1"/>
    <property type="molecule type" value="Genomic_DNA"/>
</dbReference>
<dbReference type="NCBIfam" id="TIGR02258">
    <property type="entry name" value="2_5_ligase"/>
    <property type="match status" value="1"/>
</dbReference>
<evidence type="ECO:0000256" key="1">
    <source>
        <dbReference type="ARBA" id="ARBA00022801"/>
    </source>
</evidence>
<keyword evidence="1 2" id="KW-0378">Hydrolase</keyword>
<dbReference type="InterPro" id="IPR009097">
    <property type="entry name" value="Cyclic_Pdiesterase"/>
</dbReference>
<dbReference type="InterPro" id="IPR004175">
    <property type="entry name" value="RNA_CPDase"/>
</dbReference>
<evidence type="ECO:0000313" key="3">
    <source>
        <dbReference type="EMBL" id="XBO71078.1"/>
    </source>
</evidence>
<protein>
    <recommendedName>
        <fullName evidence="2">RNA 2',3'-cyclic phosphodiesterase</fullName>
        <shortName evidence="2">RNA 2',3'-CPDase</shortName>
        <ecNumber evidence="2">3.1.4.58</ecNumber>
    </recommendedName>
</protein>
<organism evidence="3">
    <name type="scientific">Halomonas sp. RT37</name>
    <dbReference type="NCBI Taxonomy" id="2950872"/>
    <lineage>
        <taxon>Bacteria</taxon>
        <taxon>Pseudomonadati</taxon>
        <taxon>Pseudomonadota</taxon>
        <taxon>Gammaproteobacteria</taxon>
        <taxon>Oceanospirillales</taxon>
        <taxon>Halomonadaceae</taxon>
        <taxon>Halomonas</taxon>
    </lineage>
</organism>
<dbReference type="AlphaFoldDB" id="A0AAU7KIQ8"/>
<gene>
    <name evidence="3" type="primary">thpR</name>
    <name evidence="3" type="ORF">NFG58_21210</name>
</gene>
<dbReference type="GO" id="GO:0008664">
    <property type="term" value="F:RNA 2',3'-cyclic 3'-phosphodiesterase activity"/>
    <property type="evidence" value="ECO:0007669"/>
    <property type="project" value="UniProtKB-EC"/>
</dbReference>
<sequence>MRLFLALTPPTALRQRLGGLADRLHAELGGRRIPDDNLHLTLAFLGEQSDTTALKLRRWVQRYPCAPGRLTLDHVGYFHRPGIAWIGPSSPPDSLLKLQSDLSQQLTRWGLPHQPQQFRPHVSLLRSAMTQSAQPLSEDCFCWPYTSIQLIQSSISHEGSRYTTLATSR</sequence>
<feature type="active site" description="Proton donor" evidence="2">
    <location>
        <position position="39"/>
    </location>
</feature>
<dbReference type="RefSeq" id="WP_124804546.1">
    <property type="nucleotide sequence ID" value="NZ_CP098827.1"/>
</dbReference>
<dbReference type="HAMAP" id="MF_01940">
    <property type="entry name" value="RNA_CPDase"/>
    <property type="match status" value="1"/>
</dbReference>
<name>A0AAU7KIQ8_9GAMM</name>
<dbReference type="Pfam" id="PF13563">
    <property type="entry name" value="2_5_RNA_ligase2"/>
    <property type="match status" value="1"/>
</dbReference>
<comment type="function">
    <text evidence="2">Hydrolyzes RNA 2',3'-cyclic phosphodiester to an RNA 2'-phosphomonoester.</text>
</comment>
<comment type="catalytic activity">
    <reaction evidence="2">
        <text>a 3'-end 2',3'-cyclophospho-ribonucleotide-RNA + H2O = a 3'-end 2'-phospho-ribonucleotide-RNA + H(+)</text>
        <dbReference type="Rhea" id="RHEA:11828"/>
        <dbReference type="Rhea" id="RHEA-COMP:10464"/>
        <dbReference type="Rhea" id="RHEA-COMP:17353"/>
        <dbReference type="ChEBI" id="CHEBI:15377"/>
        <dbReference type="ChEBI" id="CHEBI:15378"/>
        <dbReference type="ChEBI" id="CHEBI:83064"/>
        <dbReference type="ChEBI" id="CHEBI:173113"/>
        <dbReference type="EC" id="3.1.4.58"/>
    </reaction>
</comment>
<feature type="active site" description="Proton acceptor" evidence="2">
    <location>
        <position position="121"/>
    </location>
</feature>
<comment type="similarity">
    <text evidence="2">Belongs to the 2H phosphoesterase superfamily. ThpR family.</text>
</comment>
<feature type="short sequence motif" description="HXTX 1" evidence="2">
    <location>
        <begin position="39"/>
        <end position="42"/>
    </location>
</feature>
<comment type="caution">
    <text evidence="2">Lacks conserved residue(s) required for the propagation of feature annotation.</text>
</comment>
<dbReference type="SUPFAM" id="SSF55144">
    <property type="entry name" value="LigT-like"/>
    <property type="match status" value="1"/>
</dbReference>
<evidence type="ECO:0000256" key="2">
    <source>
        <dbReference type="HAMAP-Rule" id="MF_01940"/>
    </source>
</evidence>
<reference evidence="3" key="1">
    <citation type="submission" date="2022-06" db="EMBL/GenBank/DDBJ databases">
        <title>A novel DMS-producing enzyme.</title>
        <authorList>
            <person name="Zhang Y."/>
        </authorList>
    </citation>
    <scope>NUCLEOTIDE SEQUENCE</scope>
    <source>
        <strain evidence="3">RT37</strain>
    </source>
</reference>
<dbReference type="EC" id="3.1.4.58" evidence="2"/>
<dbReference type="Gene3D" id="3.90.1140.10">
    <property type="entry name" value="Cyclic phosphodiesterase"/>
    <property type="match status" value="1"/>
</dbReference>
<dbReference type="PANTHER" id="PTHR35561:SF1">
    <property type="entry name" value="RNA 2',3'-CYCLIC PHOSPHODIESTERASE"/>
    <property type="match status" value="1"/>
</dbReference>
<accession>A0AAU7KIQ8</accession>
<proteinExistence type="inferred from homology"/>
<dbReference type="GO" id="GO:0004113">
    <property type="term" value="F:2',3'-cyclic-nucleotide 3'-phosphodiesterase activity"/>
    <property type="evidence" value="ECO:0007669"/>
    <property type="project" value="InterPro"/>
</dbReference>